<dbReference type="STRING" id="1618337.UT28_C0001G0771"/>
<dbReference type="EMBL" id="CP011213">
    <property type="protein sequence ID" value="AKM82551.1"/>
    <property type="molecule type" value="Genomic_DNA"/>
</dbReference>
<evidence type="ECO:0000256" key="1">
    <source>
        <dbReference type="SAM" id="Phobius"/>
    </source>
</evidence>
<evidence type="ECO:0000313" key="3">
    <source>
        <dbReference type="Proteomes" id="UP000035648"/>
    </source>
</evidence>
<proteinExistence type="predicted"/>
<reference evidence="2 3" key="1">
    <citation type="journal article" date="2015" name="Nature">
        <title>rRNA introns, odd ribosomes, and small enigmatic genomes across a large radiation of phyla.</title>
        <authorList>
            <person name="Brown C.T."/>
            <person name="Hug L.A."/>
            <person name="Thomas B.C."/>
            <person name="Sharon I."/>
            <person name="Castelle C.J."/>
            <person name="Singh A."/>
            <person name="Wilkins M.J."/>
            <person name="Williams K.H."/>
            <person name="Banfield J.F."/>
        </authorList>
    </citation>
    <scope>NUCLEOTIDE SEQUENCE [LARGE SCALE GENOMIC DNA]</scope>
</reference>
<sequence length="136" mass="16256">MYKKISKIPHKALRHRLAMPFIWGMSIPLLILDFFLEIYHHVAFPLYGIPIVKRSNYIRIDRQKLTYLSPLDKFYCMYCGYANGFAAYLVRICGDTEKYWCGIKHKEVNGFIRQPHQEDFLPYGDEQAYRELLEKK</sequence>
<name>A0A0G4B3M2_9BACT</name>
<keyword evidence="1" id="KW-0472">Membrane</keyword>
<organism evidence="2 3">
    <name type="scientific">Berkelbacteria bacterium GW2011_GWE1_39_12</name>
    <dbReference type="NCBI Taxonomy" id="1618337"/>
    <lineage>
        <taxon>Bacteria</taxon>
        <taxon>Candidatus Berkelbacteria</taxon>
    </lineage>
</organism>
<keyword evidence="1" id="KW-1133">Transmembrane helix</keyword>
<keyword evidence="1" id="KW-0812">Transmembrane</keyword>
<gene>
    <name evidence="2" type="ORF">UT28_C0001G0771</name>
</gene>
<dbReference type="AlphaFoldDB" id="A0A0G4B3M2"/>
<feature type="transmembrane region" description="Helical" evidence="1">
    <location>
        <begin position="21"/>
        <end position="39"/>
    </location>
</feature>
<protein>
    <submittedName>
        <fullName evidence="2">Uncharacterized protein</fullName>
    </submittedName>
</protein>
<accession>A0A0G4B3M2</accession>
<evidence type="ECO:0000313" key="2">
    <source>
        <dbReference type="EMBL" id="AKM82551.1"/>
    </source>
</evidence>
<dbReference type="KEGG" id="bbgw:UT28_C0001G0771"/>
<dbReference type="Proteomes" id="UP000035648">
    <property type="component" value="Chromosome"/>
</dbReference>